<dbReference type="EMBL" id="VCEI01000011">
    <property type="protein sequence ID" value="TLU96380.1"/>
    <property type="molecule type" value="Genomic_DNA"/>
</dbReference>
<dbReference type="PANTHER" id="PTHR42919">
    <property type="entry name" value="N-ALPHA-ACETYLTRANSFERASE"/>
    <property type="match status" value="1"/>
</dbReference>
<organism evidence="4 5">
    <name type="scientific">Dyadobacter sediminis</name>
    <dbReference type="NCBI Taxonomy" id="1493691"/>
    <lineage>
        <taxon>Bacteria</taxon>
        <taxon>Pseudomonadati</taxon>
        <taxon>Bacteroidota</taxon>
        <taxon>Cytophagia</taxon>
        <taxon>Cytophagales</taxon>
        <taxon>Spirosomataceae</taxon>
        <taxon>Dyadobacter</taxon>
    </lineage>
</organism>
<dbReference type="SUPFAM" id="SSF55729">
    <property type="entry name" value="Acyl-CoA N-acyltransferases (Nat)"/>
    <property type="match status" value="1"/>
</dbReference>
<evidence type="ECO:0000313" key="4">
    <source>
        <dbReference type="EMBL" id="TLU96380.1"/>
    </source>
</evidence>
<name>A0A5R9KJI4_9BACT</name>
<dbReference type="OrthoDB" id="7205533at2"/>
<accession>A0A5R9KJI4</accession>
<gene>
    <name evidence="4" type="ORF">FEM55_04385</name>
</gene>
<evidence type="ECO:0000259" key="3">
    <source>
        <dbReference type="PROSITE" id="PS51186"/>
    </source>
</evidence>
<dbReference type="Proteomes" id="UP000309788">
    <property type="component" value="Unassembled WGS sequence"/>
</dbReference>
<dbReference type="Gene3D" id="3.40.630.30">
    <property type="match status" value="1"/>
</dbReference>
<evidence type="ECO:0000256" key="2">
    <source>
        <dbReference type="ARBA" id="ARBA00023315"/>
    </source>
</evidence>
<sequence>MILNEQPVELSIASPEDLKIVQLIAKETFFETFAADNTEANMNKYLVENFSDEKIRSELTNPESVFCIAWNNETPVGYLKVNTGTSQTELRDGSALEIERIYVKKAFHGEKVGQMLYEKALEIARSLNKSYIWLGVWEKNRKAIRFYEKNGFAAFDKHIFRFGEDEQTDMMMKKDL</sequence>
<keyword evidence="2" id="KW-0012">Acyltransferase</keyword>
<evidence type="ECO:0000313" key="5">
    <source>
        <dbReference type="Proteomes" id="UP000309788"/>
    </source>
</evidence>
<dbReference type="InterPro" id="IPR016181">
    <property type="entry name" value="Acyl_CoA_acyltransferase"/>
</dbReference>
<protein>
    <submittedName>
        <fullName evidence="4">GNAT family N-acetyltransferase</fullName>
    </submittedName>
</protein>
<dbReference type="CDD" id="cd04301">
    <property type="entry name" value="NAT_SF"/>
    <property type="match status" value="1"/>
</dbReference>
<dbReference type="PROSITE" id="PS51186">
    <property type="entry name" value="GNAT"/>
    <property type="match status" value="1"/>
</dbReference>
<evidence type="ECO:0000256" key="1">
    <source>
        <dbReference type="ARBA" id="ARBA00022679"/>
    </source>
</evidence>
<proteinExistence type="predicted"/>
<dbReference type="PANTHER" id="PTHR42919:SF8">
    <property type="entry name" value="N-ALPHA-ACETYLTRANSFERASE 50"/>
    <property type="match status" value="1"/>
</dbReference>
<dbReference type="InterPro" id="IPR000182">
    <property type="entry name" value="GNAT_dom"/>
</dbReference>
<comment type="caution">
    <text evidence="4">The sequence shown here is derived from an EMBL/GenBank/DDBJ whole genome shotgun (WGS) entry which is preliminary data.</text>
</comment>
<keyword evidence="1 4" id="KW-0808">Transferase</keyword>
<dbReference type="Pfam" id="PF00583">
    <property type="entry name" value="Acetyltransf_1"/>
    <property type="match status" value="1"/>
</dbReference>
<dbReference type="AlphaFoldDB" id="A0A5R9KJI4"/>
<dbReference type="GO" id="GO:0016747">
    <property type="term" value="F:acyltransferase activity, transferring groups other than amino-acyl groups"/>
    <property type="evidence" value="ECO:0007669"/>
    <property type="project" value="InterPro"/>
</dbReference>
<dbReference type="InterPro" id="IPR051556">
    <property type="entry name" value="N-term/lysine_N-AcTrnsfr"/>
</dbReference>
<feature type="domain" description="N-acetyltransferase" evidence="3">
    <location>
        <begin position="8"/>
        <end position="176"/>
    </location>
</feature>
<reference evidence="4 5" key="1">
    <citation type="submission" date="2019-05" db="EMBL/GenBank/DDBJ databases">
        <authorList>
            <person name="Qu J.-H."/>
        </authorList>
    </citation>
    <scope>NUCLEOTIDE SEQUENCE [LARGE SCALE GENOMIC DNA]</scope>
    <source>
        <strain evidence="4 5">Z12</strain>
    </source>
</reference>
<keyword evidence="5" id="KW-1185">Reference proteome</keyword>